<dbReference type="InterPro" id="IPR001547">
    <property type="entry name" value="Glyco_hydro_5"/>
</dbReference>
<dbReference type="AlphaFoldDB" id="A0A0M6Y5J2"/>
<dbReference type="PANTHER" id="PTHR31297">
    <property type="entry name" value="GLUCAN ENDO-1,6-BETA-GLUCOSIDASE B"/>
    <property type="match status" value="1"/>
</dbReference>
<dbReference type="Gene3D" id="3.20.20.80">
    <property type="entry name" value="Glycosidases"/>
    <property type="match status" value="1"/>
</dbReference>
<evidence type="ECO:0000256" key="6">
    <source>
        <dbReference type="ARBA" id="ARBA00023326"/>
    </source>
</evidence>
<dbReference type="GO" id="GO:0005576">
    <property type="term" value="C:extracellular region"/>
    <property type="evidence" value="ECO:0007669"/>
    <property type="project" value="TreeGrafter"/>
</dbReference>
<protein>
    <submittedName>
        <fullName evidence="10">Endoglucanase C</fullName>
        <ecNumber evidence="10">3.2.1.4</ecNumber>
    </submittedName>
</protein>
<dbReference type="GO" id="GO:0008422">
    <property type="term" value="F:beta-glucosidase activity"/>
    <property type="evidence" value="ECO:0007669"/>
    <property type="project" value="TreeGrafter"/>
</dbReference>
<dbReference type="InterPro" id="IPR017853">
    <property type="entry name" value="GH"/>
</dbReference>
<evidence type="ECO:0000256" key="3">
    <source>
        <dbReference type="ARBA" id="ARBA00023001"/>
    </source>
</evidence>
<keyword evidence="3" id="KW-0136">Cellulose degradation</keyword>
<feature type="domain" description="Glycoside hydrolase family 5" evidence="9">
    <location>
        <begin position="97"/>
        <end position="410"/>
    </location>
</feature>
<evidence type="ECO:0000256" key="5">
    <source>
        <dbReference type="ARBA" id="ARBA00023295"/>
    </source>
</evidence>
<name>A0A0M6Y5J2_9HYPH</name>
<feature type="transmembrane region" description="Helical" evidence="8">
    <location>
        <begin position="12"/>
        <end position="32"/>
    </location>
</feature>
<dbReference type="EMBL" id="CXST01000002">
    <property type="protein sequence ID" value="CTQ45352.1"/>
    <property type="molecule type" value="Genomic_DNA"/>
</dbReference>
<comment type="similarity">
    <text evidence="1 7">Belongs to the glycosyl hydrolase 5 (cellulase A) family.</text>
</comment>
<dbReference type="SUPFAM" id="SSF51445">
    <property type="entry name" value="(Trans)glycosidases"/>
    <property type="match status" value="1"/>
</dbReference>
<dbReference type="RefSeq" id="WP_055658370.1">
    <property type="nucleotide sequence ID" value="NZ_CXST01000002.1"/>
</dbReference>
<evidence type="ECO:0000256" key="4">
    <source>
        <dbReference type="ARBA" id="ARBA00023277"/>
    </source>
</evidence>
<dbReference type="GO" id="GO:0030245">
    <property type="term" value="P:cellulose catabolic process"/>
    <property type="evidence" value="ECO:0007669"/>
    <property type="project" value="UniProtKB-KW"/>
</dbReference>
<keyword evidence="8" id="KW-1133">Transmembrane helix</keyword>
<sequence>MTAKKSKRLWSWLTALAFGLAFLVFVGGFLYLDERQNAIAAGTQAAKEETISIPIFKRGINVSRLQNFAYRDPERPGKYLWPPFRGELSKVSDAELERLRALGFDFIRFPIDAGVFLAATDSERRILLDDTKSITVRLLDSGFTVMVDLHPAAYLTEWAPVDILSDAPDGPRFQAYSDLVEEVAKRIRDLPTDKVALELMNEPQGVCFEEDSQDWSVSQKQLYDRARSVAPDLPIVLTPGCWRSMEGLEYMSLDGYDDKIIVDFHFYEPFYFTHQSLPWVLDPLRYIAGLSYPWTAGDVETAEERTRQHIAALKAADVDVPDYAFDKAMDGVRDYYKRERPDRSFIESRFDTISQWAEKHDISPDQIVLGEFSAIRPPKGLPDDGSRLAWIKDVRTVVEERGFGWALWDYYEGFGLMTDNVKRTVEPAMVDTLGLNADAL</sequence>
<proteinExistence type="inferred from homology"/>
<dbReference type="Proteomes" id="UP000048926">
    <property type="component" value="Unassembled WGS sequence"/>
</dbReference>
<reference evidence="11" key="1">
    <citation type="submission" date="2015-07" db="EMBL/GenBank/DDBJ databases">
        <authorList>
            <person name="Rodrigo-Torres Lidia"/>
            <person name="Arahal R.David."/>
        </authorList>
    </citation>
    <scope>NUCLEOTIDE SEQUENCE [LARGE SCALE GENOMIC DNA]</scope>
    <source>
        <strain evidence="11">CECT 4801</strain>
    </source>
</reference>
<keyword evidence="5 7" id="KW-0326">Glycosidase</keyword>
<organism evidence="10 11">
    <name type="scientific">Roseibium aggregatum</name>
    <dbReference type="NCBI Taxonomy" id="187304"/>
    <lineage>
        <taxon>Bacteria</taxon>
        <taxon>Pseudomonadati</taxon>
        <taxon>Pseudomonadota</taxon>
        <taxon>Alphaproteobacteria</taxon>
        <taxon>Hyphomicrobiales</taxon>
        <taxon>Stappiaceae</taxon>
        <taxon>Roseibium</taxon>
    </lineage>
</organism>
<evidence type="ECO:0000256" key="8">
    <source>
        <dbReference type="SAM" id="Phobius"/>
    </source>
</evidence>
<keyword evidence="2 7" id="KW-0378">Hydrolase</keyword>
<keyword evidence="6" id="KW-0624">Polysaccharide degradation</keyword>
<evidence type="ECO:0000259" key="9">
    <source>
        <dbReference type="Pfam" id="PF00150"/>
    </source>
</evidence>
<gene>
    <name evidence="10" type="primary">celC</name>
    <name evidence="10" type="ORF">LAL4801_03802</name>
</gene>
<dbReference type="GO" id="GO:0009986">
    <property type="term" value="C:cell surface"/>
    <property type="evidence" value="ECO:0007669"/>
    <property type="project" value="TreeGrafter"/>
</dbReference>
<accession>A0A0M6Y5J2</accession>
<dbReference type="STRING" id="187304.B0E33_04420"/>
<keyword evidence="4" id="KW-0119">Carbohydrate metabolism</keyword>
<dbReference type="PANTHER" id="PTHR31297:SF41">
    <property type="entry name" value="ENDOGLUCANASE, PUTATIVE (AFU_ORTHOLOGUE AFUA_5G01830)-RELATED"/>
    <property type="match status" value="1"/>
</dbReference>
<keyword evidence="11" id="KW-1185">Reference proteome</keyword>
<keyword evidence="8" id="KW-0472">Membrane</keyword>
<dbReference type="GO" id="GO:0008810">
    <property type="term" value="F:cellulase activity"/>
    <property type="evidence" value="ECO:0007669"/>
    <property type="project" value="UniProtKB-EC"/>
</dbReference>
<dbReference type="InterPro" id="IPR050386">
    <property type="entry name" value="Glycosyl_hydrolase_5"/>
</dbReference>
<evidence type="ECO:0000256" key="7">
    <source>
        <dbReference type="RuleBase" id="RU361153"/>
    </source>
</evidence>
<evidence type="ECO:0000256" key="2">
    <source>
        <dbReference type="ARBA" id="ARBA00022801"/>
    </source>
</evidence>
<dbReference type="OrthoDB" id="9800955at2"/>
<dbReference type="Pfam" id="PF00150">
    <property type="entry name" value="Cellulase"/>
    <property type="match status" value="1"/>
</dbReference>
<dbReference type="EC" id="3.2.1.4" evidence="10"/>
<evidence type="ECO:0000313" key="11">
    <source>
        <dbReference type="Proteomes" id="UP000048926"/>
    </source>
</evidence>
<evidence type="ECO:0000313" key="10">
    <source>
        <dbReference type="EMBL" id="CTQ45352.1"/>
    </source>
</evidence>
<evidence type="ECO:0000256" key="1">
    <source>
        <dbReference type="ARBA" id="ARBA00005641"/>
    </source>
</evidence>
<keyword evidence="8" id="KW-0812">Transmembrane</keyword>